<sequence length="154" mass="16834">MRCIPNLVYLKPVILPLSSIACMSSSPEQPTPSFTLDQASDWTRRYRDQHTDRIKGHHFSRATLEAILAQPNCAGIRLYYGRDEQNERRLILVGTDGEDQDLLATASSLESIPDELMVSSSAPAESSLDSVASTQIEIGTPCPPSCSISNPLNS</sequence>
<feature type="compositionally biased region" description="Low complexity" evidence="1">
    <location>
        <begin position="119"/>
        <end position="130"/>
    </location>
</feature>
<keyword evidence="3" id="KW-1185">Reference proteome</keyword>
<gene>
    <name evidence="2" type="ORF">GCM10011378_11620</name>
</gene>
<name>A0ABQ1WM73_9BACT</name>
<proteinExistence type="predicted"/>
<accession>A0ABQ1WM73</accession>
<dbReference type="EMBL" id="BMGS01000002">
    <property type="protein sequence ID" value="GGG36927.1"/>
    <property type="molecule type" value="Genomic_DNA"/>
</dbReference>
<organism evidence="2 3">
    <name type="scientific">Hymenobacter glacieicola</name>
    <dbReference type="NCBI Taxonomy" id="1562124"/>
    <lineage>
        <taxon>Bacteria</taxon>
        <taxon>Pseudomonadati</taxon>
        <taxon>Bacteroidota</taxon>
        <taxon>Cytophagia</taxon>
        <taxon>Cytophagales</taxon>
        <taxon>Hymenobacteraceae</taxon>
        <taxon>Hymenobacter</taxon>
    </lineage>
</organism>
<feature type="region of interest" description="Disordered" evidence="1">
    <location>
        <begin position="118"/>
        <end position="154"/>
    </location>
</feature>
<dbReference type="Proteomes" id="UP000601361">
    <property type="component" value="Unassembled WGS sequence"/>
</dbReference>
<comment type="caution">
    <text evidence="2">The sequence shown here is derived from an EMBL/GenBank/DDBJ whole genome shotgun (WGS) entry which is preliminary data.</text>
</comment>
<evidence type="ECO:0000313" key="2">
    <source>
        <dbReference type="EMBL" id="GGG36927.1"/>
    </source>
</evidence>
<protein>
    <submittedName>
        <fullName evidence="2">Uncharacterized protein</fullName>
    </submittedName>
</protein>
<dbReference type="PROSITE" id="PS51257">
    <property type="entry name" value="PROKAR_LIPOPROTEIN"/>
    <property type="match status" value="1"/>
</dbReference>
<evidence type="ECO:0000313" key="3">
    <source>
        <dbReference type="Proteomes" id="UP000601361"/>
    </source>
</evidence>
<reference evidence="3" key="1">
    <citation type="journal article" date="2019" name="Int. J. Syst. Evol. Microbiol.">
        <title>The Global Catalogue of Microorganisms (GCM) 10K type strain sequencing project: providing services to taxonomists for standard genome sequencing and annotation.</title>
        <authorList>
            <consortium name="The Broad Institute Genomics Platform"/>
            <consortium name="The Broad Institute Genome Sequencing Center for Infectious Disease"/>
            <person name="Wu L."/>
            <person name="Ma J."/>
        </authorList>
    </citation>
    <scope>NUCLEOTIDE SEQUENCE [LARGE SCALE GENOMIC DNA]</scope>
    <source>
        <strain evidence="3">CGMCC 1.12990</strain>
    </source>
</reference>
<evidence type="ECO:0000256" key="1">
    <source>
        <dbReference type="SAM" id="MobiDB-lite"/>
    </source>
</evidence>